<name>D6A396_STRV1</name>
<gene>
    <name evidence="1" type="ORF">SSFG_02845</name>
</gene>
<proteinExistence type="predicted"/>
<organism evidence="1 2">
    <name type="scientific">Streptomyces viridosporus (strain ATCC 14672 / DSM 40746 / JCM 4963 / KCTC 9882 / NRRL B-12104 / FH 1290)</name>
    <name type="common">Streptomyces ghanaensis</name>
    <dbReference type="NCBI Taxonomy" id="566461"/>
    <lineage>
        <taxon>Bacteria</taxon>
        <taxon>Bacillati</taxon>
        <taxon>Actinomycetota</taxon>
        <taxon>Actinomycetes</taxon>
        <taxon>Kitasatosporales</taxon>
        <taxon>Streptomycetaceae</taxon>
        <taxon>Streptomyces</taxon>
    </lineage>
</organism>
<dbReference type="GO" id="GO:0016301">
    <property type="term" value="F:kinase activity"/>
    <property type="evidence" value="ECO:0007669"/>
    <property type="project" value="UniProtKB-KW"/>
</dbReference>
<accession>D6A396</accession>
<dbReference type="Proteomes" id="UP000003824">
    <property type="component" value="Unassembled WGS sequence"/>
</dbReference>
<sequence length="40" mass="4225">MAPLRFPGGNRVLTLALVKNIAGQRESDAGPARRGPLPAR</sequence>
<keyword evidence="1" id="KW-0418">Kinase</keyword>
<dbReference type="EMBL" id="DS999641">
    <property type="protein sequence ID" value="EFE67598.2"/>
    <property type="molecule type" value="Genomic_DNA"/>
</dbReference>
<evidence type="ECO:0000313" key="2">
    <source>
        <dbReference type="Proteomes" id="UP000003824"/>
    </source>
</evidence>
<dbReference type="AlphaFoldDB" id="D6A396"/>
<keyword evidence="1" id="KW-0808">Transferase</keyword>
<evidence type="ECO:0000313" key="1">
    <source>
        <dbReference type="EMBL" id="EFE67598.2"/>
    </source>
</evidence>
<reference evidence="2" key="1">
    <citation type="submission" date="2008-12" db="EMBL/GenBank/DDBJ databases">
        <title>Annotation of Streptomyces ghanaensis ATCC 14672.</title>
        <authorList>
            <consortium name="The Broad Institute Genome Sequencing Platform"/>
            <consortium name="Broad Institute Microbial Sequencing Center"/>
            <person name="Fischbach M."/>
            <person name="Ward D."/>
            <person name="Young S."/>
            <person name="Kodira C.D."/>
            <person name="Zeng Q."/>
            <person name="Koehrsen M."/>
            <person name="Godfrey P."/>
            <person name="Alvarado L."/>
            <person name="Berlin A.M."/>
            <person name="Borenstein D."/>
            <person name="Chen Z."/>
            <person name="Engels R."/>
            <person name="Freedman E."/>
            <person name="Gellesch M."/>
            <person name="Goldberg J."/>
            <person name="Griggs A."/>
            <person name="Gujja S."/>
            <person name="Heiman D.I."/>
            <person name="Hepburn T.A."/>
            <person name="Howarth C."/>
            <person name="Jen D."/>
            <person name="Larson L."/>
            <person name="Lewis B."/>
            <person name="Mehta T."/>
            <person name="Park D."/>
            <person name="Pearson M."/>
            <person name="Roberts A."/>
            <person name="Saif S."/>
            <person name="Shea T.D."/>
            <person name="Shenoy N."/>
            <person name="Sisk P."/>
            <person name="Stolte C."/>
            <person name="Sykes S.N."/>
            <person name="Walk T."/>
            <person name="White J."/>
            <person name="Yandava C."/>
            <person name="Straight P."/>
            <person name="Clardy J."/>
            <person name="Hung D."/>
            <person name="Kolter R."/>
            <person name="Mekalanos J."/>
            <person name="Walker S."/>
            <person name="Walsh C.T."/>
            <person name="Wieland B.L.C."/>
            <person name="Ilzarbe M."/>
            <person name="Galagan J."/>
            <person name="Nusbaum C."/>
            <person name="Birren B."/>
        </authorList>
    </citation>
    <scope>NUCLEOTIDE SEQUENCE [LARGE SCALE GENOMIC DNA]</scope>
    <source>
        <strain evidence="2">ATCC 14672 / DSM 40746 / JCM 4963 / KCTC 9882 / NRRL B-12104 / FH 1290</strain>
    </source>
</reference>
<protein>
    <submittedName>
        <fullName evidence="1">Serine/threonine-protein kinase drp72</fullName>
    </submittedName>
</protein>